<evidence type="ECO:0000313" key="5">
    <source>
        <dbReference type="EMBL" id="MBC8536864.1"/>
    </source>
</evidence>
<dbReference type="InterPro" id="IPR018951">
    <property type="entry name" value="Fumarase_C_C"/>
</dbReference>
<dbReference type="EMBL" id="JACRSP010000004">
    <property type="protein sequence ID" value="MBC8536864.1"/>
    <property type="molecule type" value="Genomic_DNA"/>
</dbReference>
<dbReference type="GO" id="GO:0006531">
    <property type="term" value="P:aspartate metabolic process"/>
    <property type="evidence" value="ECO:0007669"/>
    <property type="project" value="TreeGrafter"/>
</dbReference>
<feature type="domain" description="Fumarase C C-terminal" evidence="4">
    <location>
        <begin position="407"/>
        <end position="458"/>
    </location>
</feature>
<protein>
    <submittedName>
        <fullName evidence="5">Aspartate ammonia-lyase</fullName>
    </submittedName>
</protein>
<organism evidence="5 6">
    <name type="scientific">Feifania hominis</name>
    <dbReference type="NCBI Taxonomy" id="2763660"/>
    <lineage>
        <taxon>Bacteria</taxon>
        <taxon>Bacillati</taxon>
        <taxon>Bacillota</taxon>
        <taxon>Clostridia</taxon>
        <taxon>Eubacteriales</taxon>
        <taxon>Feifaniaceae</taxon>
        <taxon>Feifania</taxon>
    </lineage>
</organism>
<dbReference type="CDD" id="cd01357">
    <property type="entry name" value="Aspartase"/>
    <property type="match status" value="1"/>
</dbReference>
<dbReference type="Pfam" id="PF10415">
    <property type="entry name" value="FumaraseC_C"/>
    <property type="match status" value="1"/>
</dbReference>
<reference evidence="5" key="1">
    <citation type="submission" date="2020-08" db="EMBL/GenBank/DDBJ databases">
        <title>Genome public.</title>
        <authorList>
            <person name="Liu C."/>
            <person name="Sun Q."/>
        </authorList>
    </citation>
    <scope>NUCLEOTIDE SEQUENCE</scope>
    <source>
        <strain evidence="5">BX7</strain>
    </source>
</reference>
<dbReference type="FunFam" id="1.10.275.10:FF:000001">
    <property type="entry name" value="Fumarate hydratase, mitochondrial"/>
    <property type="match status" value="1"/>
</dbReference>
<keyword evidence="6" id="KW-1185">Reference proteome</keyword>
<dbReference type="InterPro" id="IPR051546">
    <property type="entry name" value="Aspartate_Ammonia-Lyase"/>
</dbReference>
<dbReference type="PANTHER" id="PTHR42696">
    <property type="entry name" value="ASPARTATE AMMONIA-LYASE"/>
    <property type="match status" value="1"/>
</dbReference>
<dbReference type="PANTHER" id="PTHR42696:SF2">
    <property type="entry name" value="ASPARTATE AMMONIA-LYASE"/>
    <property type="match status" value="1"/>
</dbReference>
<evidence type="ECO:0000259" key="3">
    <source>
        <dbReference type="Pfam" id="PF00206"/>
    </source>
</evidence>
<dbReference type="InterPro" id="IPR000362">
    <property type="entry name" value="Fumarate_lyase_fam"/>
</dbReference>
<accession>A0A926DGH0</accession>
<dbReference type="AlphaFoldDB" id="A0A926DGH0"/>
<dbReference type="RefSeq" id="WP_249300866.1">
    <property type="nucleotide sequence ID" value="NZ_JACRSP010000004.1"/>
</dbReference>
<name>A0A926DGH0_9FIRM</name>
<sequence>MTMRIERDSIGEMRVDQNAYYGIQTLRAAENFPITGRALHPEFIRSLAAIKRAAAITNYSAGLLTTRQCTAICAACDEILAGELREWFITDPIQGGAGTSANMNANEVICNRAIELLGGARGDYAVLHPNDHINMGQSTNDVIPTAGRVTAIVLLGRLIGSLASLCRALADKELEFDDIVKVGRTQLQDAVPIRLGQEFGAWRCAIERDMARLRAVSDELAVVNMGGTAIGTSLNASSFYVSHIVGSLAELTGLPLRQASNLIDATQNLDAFVAASAAVKNCAVNLSKMCNDLRLLSSGPRTGIGEITLPARQNGSSIMPGKVNPVIPEVVSQIAFGVIGNDCAITLAAEAGQLELNAFEPILFYKLFESIETLANGVASLDHNCLRGVTANRERCGALLEGSVSVVTVLCPRLGYQKSAAIAKEALRTGRPVRALLLEQTPLTAEEIDRLLDPRGMTMGHAG</sequence>
<dbReference type="Gene3D" id="1.10.40.30">
    <property type="entry name" value="Fumarase/aspartase (C-terminal domain)"/>
    <property type="match status" value="1"/>
</dbReference>
<dbReference type="GO" id="GO:0006099">
    <property type="term" value="P:tricarboxylic acid cycle"/>
    <property type="evidence" value="ECO:0007669"/>
    <property type="project" value="InterPro"/>
</dbReference>
<evidence type="ECO:0000256" key="1">
    <source>
        <dbReference type="ARBA" id="ARBA00022605"/>
    </source>
</evidence>
<proteinExistence type="predicted"/>
<feature type="domain" description="Fumarate lyase N-terminal" evidence="3">
    <location>
        <begin position="11"/>
        <end position="340"/>
    </location>
</feature>
<evidence type="ECO:0000256" key="2">
    <source>
        <dbReference type="ARBA" id="ARBA00023239"/>
    </source>
</evidence>
<dbReference type="Gene3D" id="1.20.200.10">
    <property type="entry name" value="Fumarase/aspartase (Central domain)"/>
    <property type="match status" value="1"/>
</dbReference>
<dbReference type="SUPFAM" id="SSF48557">
    <property type="entry name" value="L-aspartase-like"/>
    <property type="match status" value="1"/>
</dbReference>
<dbReference type="Proteomes" id="UP000620366">
    <property type="component" value="Unassembled WGS sequence"/>
</dbReference>
<keyword evidence="1" id="KW-0028">Amino-acid biosynthesis</keyword>
<dbReference type="FunFam" id="1.20.200.10:FF:000001">
    <property type="entry name" value="Fumarate hydratase, mitochondrial"/>
    <property type="match status" value="1"/>
</dbReference>
<dbReference type="NCBIfam" id="NF008909">
    <property type="entry name" value="PRK12273.1"/>
    <property type="match status" value="1"/>
</dbReference>
<dbReference type="PROSITE" id="PS00163">
    <property type="entry name" value="FUMARATE_LYASES"/>
    <property type="match status" value="1"/>
</dbReference>
<dbReference type="InterPro" id="IPR008948">
    <property type="entry name" value="L-Aspartase-like"/>
</dbReference>
<dbReference type="PRINTS" id="PR00149">
    <property type="entry name" value="FUMRATELYASE"/>
</dbReference>
<gene>
    <name evidence="5" type="ORF">H8695_09210</name>
</gene>
<evidence type="ECO:0000313" key="6">
    <source>
        <dbReference type="Proteomes" id="UP000620366"/>
    </source>
</evidence>
<dbReference type="GO" id="GO:0008797">
    <property type="term" value="F:aspartate ammonia-lyase activity"/>
    <property type="evidence" value="ECO:0007669"/>
    <property type="project" value="TreeGrafter"/>
</dbReference>
<dbReference type="InterPro" id="IPR020557">
    <property type="entry name" value="Fumarate_lyase_CS"/>
</dbReference>
<evidence type="ECO:0000259" key="4">
    <source>
        <dbReference type="Pfam" id="PF10415"/>
    </source>
</evidence>
<comment type="caution">
    <text evidence="5">The sequence shown here is derived from an EMBL/GenBank/DDBJ whole genome shotgun (WGS) entry which is preliminary data.</text>
</comment>
<dbReference type="Pfam" id="PF00206">
    <property type="entry name" value="Lyase_1"/>
    <property type="match status" value="1"/>
</dbReference>
<dbReference type="GO" id="GO:0008652">
    <property type="term" value="P:amino acid biosynthetic process"/>
    <property type="evidence" value="ECO:0007669"/>
    <property type="project" value="UniProtKB-KW"/>
</dbReference>
<keyword evidence="2" id="KW-0456">Lyase</keyword>
<dbReference type="Gene3D" id="1.10.275.10">
    <property type="entry name" value="Fumarase/aspartase (N-terminal domain)"/>
    <property type="match status" value="1"/>
</dbReference>
<dbReference type="InterPro" id="IPR024083">
    <property type="entry name" value="Fumarase/histidase_N"/>
</dbReference>
<dbReference type="InterPro" id="IPR022761">
    <property type="entry name" value="Fumarate_lyase_N"/>
</dbReference>
<dbReference type="GO" id="GO:0005829">
    <property type="term" value="C:cytosol"/>
    <property type="evidence" value="ECO:0007669"/>
    <property type="project" value="TreeGrafter"/>
</dbReference>